<accession>A0A2J7Y4M7</accession>
<dbReference type="InterPro" id="IPR015793">
    <property type="entry name" value="Pyrv_Knase_brl"/>
</dbReference>
<evidence type="ECO:0000256" key="5">
    <source>
        <dbReference type="ARBA" id="ARBA00022679"/>
    </source>
</evidence>
<keyword evidence="8 14" id="KW-0418">Kinase</keyword>
<keyword evidence="6" id="KW-0479">Metal-binding</keyword>
<dbReference type="InterPro" id="IPR015813">
    <property type="entry name" value="Pyrv/PenolPyrv_kinase-like_dom"/>
</dbReference>
<reference evidence="14 15" key="1">
    <citation type="journal article" date="2017" name="Mol. Biol. Evol.">
        <title>The 4-celled Tetrabaena socialis nuclear genome reveals the essential components for genetic control of cell number at the origin of multicellularity in the volvocine lineage.</title>
        <authorList>
            <person name="Featherston J."/>
            <person name="Arakaki Y."/>
            <person name="Hanschen E.R."/>
            <person name="Ferris P.J."/>
            <person name="Michod R.E."/>
            <person name="Olson B.J.S.C."/>
            <person name="Nozaki H."/>
            <person name="Durand P.M."/>
        </authorList>
    </citation>
    <scope>NUCLEOTIDE SEQUENCE [LARGE SCALE GENOMIC DNA]</scope>
    <source>
        <strain evidence="14 15">NIES-571</strain>
    </source>
</reference>
<dbReference type="EC" id="2.7.1.40" evidence="4"/>
<dbReference type="InterPro" id="IPR040442">
    <property type="entry name" value="Pyrv_kinase-like_dom_sf"/>
</dbReference>
<evidence type="ECO:0000256" key="7">
    <source>
        <dbReference type="ARBA" id="ARBA00022741"/>
    </source>
</evidence>
<evidence type="ECO:0000313" key="14">
    <source>
        <dbReference type="EMBL" id="PNG82975.1"/>
    </source>
</evidence>
<comment type="similarity">
    <text evidence="3">Belongs to the pyruvate kinase family.</text>
</comment>
<dbReference type="GO" id="GO:0030955">
    <property type="term" value="F:potassium ion binding"/>
    <property type="evidence" value="ECO:0007669"/>
    <property type="project" value="InterPro"/>
</dbReference>
<dbReference type="PANTHER" id="PTHR11817">
    <property type="entry name" value="PYRUVATE KINASE"/>
    <property type="match status" value="1"/>
</dbReference>
<keyword evidence="5" id="KW-0808">Transferase</keyword>
<protein>
    <recommendedName>
        <fullName evidence="4">pyruvate kinase</fullName>
        <ecNumber evidence="4">2.7.1.40</ecNumber>
    </recommendedName>
</protein>
<dbReference type="UniPathway" id="UPA00109">
    <property type="reaction ID" value="UER00188"/>
</dbReference>
<gene>
    <name evidence="14" type="ORF">TSOC_015343</name>
</gene>
<comment type="caution">
    <text evidence="14">The sequence shown here is derived from an EMBL/GenBank/DDBJ whole genome shotgun (WGS) entry which is preliminary data.</text>
</comment>
<evidence type="ECO:0000256" key="2">
    <source>
        <dbReference type="ARBA" id="ARBA00004997"/>
    </source>
</evidence>
<evidence type="ECO:0000256" key="1">
    <source>
        <dbReference type="ARBA" id="ARBA00001958"/>
    </source>
</evidence>
<keyword evidence="11" id="KW-0324">Glycolysis</keyword>
<evidence type="ECO:0000259" key="13">
    <source>
        <dbReference type="Pfam" id="PF00224"/>
    </source>
</evidence>
<dbReference type="GO" id="GO:0004743">
    <property type="term" value="F:pyruvate kinase activity"/>
    <property type="evidence" value="ECO:0007669"/>
    <property type="project" value="UniProtKB-EC"/>
</dbReference>
<dbReference type="Gene3D" id="3.20.20.60">
    <property type="entry name" value="Phosphoenolpyruvate-binding domains"/>
    <property type="match status" value="1"/>
</dbReference>
<keyword evidence="12 14" id="KW-0670">Pyruvate</keyword>
<dbReference type="AlphaFoldDB" id="A0A2J7Y4M7"/>
<dbReference type="GO" id="GO:0016301">
    <property type="term" value="F:kinase activity"/>
    <property type="evidence" value="ECO:0007669"/>
    <property type="project" value="UniProtKB-KW"/>
</dbReference>
<keyword evidence="7" id="KW-0547">Nucleotide-binding</keyword>
<dbReference type="EMBL" id="PGGS01005073">
    <property type="protein sequence ID" value="PNG82975.1"/>
    <property type="molecule type" value="Genomic_DNA"/>
</dbReference>
<organism evidence="14 15">
    <name type="scientific">Tetrabaena socialis</name>
    <dbReference type="NCBI Taxonomy" id="47790"/>
    <lineage>
        <taxon>Eukaryota</taxon>
        <taxon>Viridiplantae</taxon>
        <taxon>Chlorophyta</taxon>
        <taxon>core chlorophytes</taxon>
        <taxon>Chlorophyceae</taxon>
        <taxon>CS clade</taxon>
        <taxon>Chlamydomonadales</taxon>
        <taxon>Tetrabaenaceae</taxon>
        <taxon>Tetrabaena</taxon>
    </lineage>
</organism>
<evidence type="ECO:0000256" key="3">
    <source>
        <dbReference type="ARBA" id="ARBA00008663"/>
    </source>
</evidence>
<keyword evidence="10" id="KW-0460">Magnesium</keyword>
<evidence type="ECO:0000256" key="9">
    <source>
        <dbReference type="ARBA" id="ARBA00022840"/>
    </source>
</evidence>
<dbReference type="InterPro" id="IPR001697">
    <property type="entry name" value="Pyr_Knase"/>
</dbReference>
<dbReference type="OrthoDB" id="108365at2759"/>
<dbReference type="Proteomes" id="UP000236333">
    <property type="component" value="Unassembled WGS sequence"/>
</dbReference>
<keyword evidence="15" id="KW-1185">Reference proteome</keyword>
<name>A0A2J7Y4M7_9CHLO</name>
<feature type="non-terminal residue" evidence="14">
    <location>
        <position position="103"/>
    </location>
</feature>
<feature type="domain" description="Pyruvate kinase barrel" evidence="13">
    <location>
        <begin position="31"/>
        <end position="100"/>
    </location>
</feature>
<dbReference type="GO" id="GO:0005524">
    <property type="term" value="F:ATP binding"/>
    <property type="evidence" value="ECO:0007669"/>
    <property type="project" value="UniProtKB-KW"/>
</dbReference>
<evidence type="ECO:0000256" key="12">
    <source>
        <dbReference type="ARBA" id="ARBA00023317"/>
    </source>
</evidence>
<dbReference type="GO" id="GO:0000287">
    <property type="term" value="F:magnesium ion binding"/>
    <property type="evidence" value="ECO:0007669"/>
    <property type="project" value="InterPro"/>
</dbReference>
<keyword evidence="9" id="KW-0067">ATP-binding</keyword>
<sequence>MGTGHHVFFTAPPSFQSVLEEDKDLSVPAVTKMGCTLGPNTRSVEVLEELLRTGMTVARFDFSWGSMEYHQETLDNLRTAQRNTRRLCCTMLDTMGPEIIVLN</sequence>
<evidence type="ECO:0000313" key="15">
    <source>
        <dbReference type="Proteomes" id="UP000236333"/>
    </source>
</evidence>
<dbReference type="SUPFAM" id="SSF51621">
    <property type="entry name" value="Phosphoenolpyruvate/pyruvate domain"/>
    <property type="match status" value="1"/>
</dbReference>
<comment type="pathway">
    <text evidence="2">Carbohydrate degradation; glycolysis; pyruvate from D-glyceraldehyde 3-phosphate: step 5/5.</text>
</comment>
<evidence type="ECO:0000256" key="4">
    <source>
        <dbReference type="ARBA" id="ARBA00012142"/>
    </source>
</evidence>
<comment type="cofactor">
    <cofactor evidence="1">
        <name>K(+)</name>
        <dbReference type="ChEBI" id="CHEBI:29103"/>
    </cofactor>
</comment>
<evidence type="ECO:0000256" key="10">
    <source>
        <dbReference type="ARBA" id="ARBA00022842"/>
    </source>
</evidence>
<evidence type="ECO:0000256" key="8">
    <source>
        <dbReference type="ARBA" id="ARBA00022777"/>
    </source>
</evidence>
<proteinExistence type="inferred from homology"/>
<dbReference type="Pfam" id="PF00224">
    <property type="entry name" value="PK"/>
    <property type="match status" value="1"/>
</dbReference>
<evidence type="ECO:0000256" key="11">
    <source>
        <dbReference type="ARBA" id="ARBA00023152"/>
    </source>
</evidence>
<evidence type="ECO:0000256" key="6">
    <source>
        <dbReference type="ARBA" id="ARBA00022723"/>
    </source>
</evidence>